<organism evidence="3 4">
    <name type="scientific">candidate division WWE3 bacterium RIFCSPHIGHO2_01_FULL_42_13</name>
    <dbReference type="NCBI Taxonomy" id="1802617"/>
    <lineage>
        <taxon>Bacteria</taxon>
        <taxon>Katanobacteria</taxon>
    </lineage>
</organism>
<keyword evidence="2" id="KW-0413">Isomerase</keyword>
<dbReference type="GO" id="GO:0016857">
    <property type="term" value="F:racemase and epimerase activity, acting on carbohydrates and derivatives"/>
    <property type="evidence" value="ECO:0007669"/>
    <property type="project" value="InterPro"/>
</dbReference>
<dbReference type="InterPro" id="IPR011060">
    <property type="entry name" value="RibuloseP-bd_barrel"/>
</dbReference>
<keyword evidence="1" id="KW-0479">Metal-binding</keyword>
<reference evidence="3 4" key="1">
    <citation type="journal article" date="2016" name="Nat. Commun.">
        <title>Thousands of microbial genomes shed light on interconnected biogeochemical processes in an aquifer system.</title>
        <authorList>
            <person name="Anantharaman K."/>
            <person name="Brown C.T."/>
            <person name="Hug L.A."/>
            <person name="Sharon I."/>
            <person name="Castelle C.J."/>
            <person name="Probst A.J."/>
            <person name="Thomas B.C."/>
            <person name="Singh A."/>
            <person name="Wilkins M.J."/>
            <person name="Karaoz U."/>
            <person name="Brodie E.L."/>
            <person name="Williams K.H."/>
            <person name="Hubbard S.S."/>
            <person name="Banfield J.F."/>
        </authorList>
    </citation>
    <scope>NUCLEOTIDE SEQUENCE [LARGE SCALE GENOMIC DNA]</scope>
</reference>
<dbReference type="InterPro" id="IPR013785">
    <property type="entry name" value="Aldolase_TIM"/>
</dbReference>
<dbReference type="Proteomes" id="UP000176608">
    <property type="component" value="Unassembled WGS sequence"/>
</dbReference>
<dbReference type="InterPro" id="IPR000056">
    <property type="entry name" value="Ribul_P_3_epim-like"/>
</dbReference>
<protein>
    <recommendedName>
        <fullName evidence="5">Ribulose-phosphate 3-epimerase</fullName>
    </recommendedName>
</protein>
<dbReference type="STRING" id="1802617.A2886_00530"/>
<evidence type="ECO:0000256" key="2">
    <source>
        <dbReference type="ARBA" id="ARBA00023235"/>
    </source>
</evidence>
<evidence type="ECO:0000313" key="3">
    <source>
        <dbReference type="EMBL" id="OGC47774.1"/>
    </source>
</evidence>
<evidence type="ECO:0008006" key="5">
    <source>
        <dbReference type="Google" id="ProtNLM"/>
    </source>
</evidence>
<gene>
    <name evidence="3" type="ORF">A2886_00530</name>
</gene>
<proteinExistence type="predicted"/>
<accession>A0A1F4US43</accession>
<dbReference type="EMBL" id="MEVA01000004">
    <property type="protein sequence ID" value="OGC47774.1"/>
    <property type="molecule type" value="Genomic_DNA"/>
</dbReference>
<dbReference type="SUPFAM" id="SSF51366">
    <property type="entry name" value="Ribulose-phoshate binding barrel"/>
    <property type="match status" value="1"/>
</dbReference>
<name>A0A1F4US43_UNCKA</name>
<dbReference type="Pfam" id="PF00834">
    <property type="entry name" value="Ribul_P_3_epim"/>
    <property type="match status" value="1"/>
</dbReference>
<dbReference type="AlphaFoldDB" id="A0A1F4US43"/>
<dbReference type="GO" id="GO:0005975">
    <property type="term" value="P:carbohydrate metabolic process"/>
    <property type="evidence" value="ECO:0007669"/>
    <property type="project" value="InterPro"/>
</dbReference>
<evidence type="ECO:0000313" key="4">
    <source>
        <dbReference type="Proteomes" id="UP000176608"/>
    </source>
</evidence>
<evidence type="ECO:0000256" key="1">
    <source>
        <dbReference type="ARBA" id="ARBA00022723"/>
    </source>
</evidence>
<dbReference type="Gene3D" id="3.20.20.70">
    <property type="entry name" value="Aldolase class I"/>
    <property type="match status" value="1"/>
</dbReference>
<dbReference type="GO" id="GO:0046872">
    <property type="term" value="F:metal ion binding"/>
    <property type="evidence" value="ECO:0007669"/>
    <property type="project" value="UniProtKB-KW"/>
</dbReference>
<sequence>MIIPAITEKEFEEVRRKVGIVEKQTQSIHIDIADGILVNGETFLDVSLLNTLATEISLELHLMVKNPSDYLSELRNIKKVITQVEGEDIMAFVTASKELGYKTGVSIAPSTSLETLNLFATNVDFVQFMTIEPGAQRRPFQELVLEKIKTFKKNYPNMSIQVDGGINSETLKKVLEVGVNDIVVGSAIFDSEDPVQTLRQLQKQVEEYKS</sequence>
<dbReference type="PANTHER" id="PTHR11749">
    <property type="entry name" value="RIBULOSE-5-PHOSPHATE-3-EPIMERASE"/>
    <property type="match status" value="1"/>
</dbReference>
<comment type="caution">
    <text evidence="3">The sequence shown here is derived from an EMBL/GenBank/DDBJ whole genome shotgun (WGS) entry which is preliminary data.</text>
</comment>